<evidence type="ECO:0000256" key="6">
    <source>
        <dbReference type="ARBA" id="ARBA00023170"/>
    </source>
</evidence>
<keyword evidence="6" id="KW-0675">Receptor</keyword>
<dbReference type="Gene3D" id="1.20.1070.10">
    <property type="entry name" value="Rhodopsin 7-helix transmembrane proteins"/>
    <property type="match status" value="1"/>
</dbReference>
<comment type="subcellular location">
    <subcellularLocation>
        <location evidence="1">Membrane</location>
        <topology evidence="1">Multi-pass membrane protein</topology>
    </subcellularLocation>
</comment>
<keyword evidence="4" id="KW-0297">G-protein coupled receptor</keyword>
<organism evidence="10 11">
    <name type="scientific">Dimorphilus gyrociliatus</name>
    <dbReference type="NCBI Taxonomy" id="2664684"/>
    <lineage>
        <taxon>Eukaryota</taxon>
        <taxon>Metazoa</taxon>
        <taxon>Spiralia</taxon>
        <taxon>Lophotrochozoa</taxon>
        <taxon>Annelida</taxon>
        <taxon>Polychaeta</taxon>
        <taxon>Polychaeta incertae sedis</taxon>
        <taxon>Dinophilidae</taxon>
        <taxon>Dimorphilus</taxon>
    </lineage>
</organism>
<dbReference type="PANTHER" id="PTHR24243:SF230">
    <property type="entry name" value="G-PROTEIN COUPLED RECEPTORS FAMILY 1 PROFILE DOMAIN-CONTAINING PROTEIN"/>
    <property type="match status" value="1"/>
</dbReference>
<evidence type="ECO:0000256" key="4">
    <source>
        <dbReference type="ARBA" id="ARBA00023040"/>
    </source>
</evidence>
<protein>
    <recommendedName>
        <fullName evidence="9">G-protein coupled receptors family 1 profile domain-containing protein</fullName>
    </recommendedName>
</protein>
<evidence type="ECO:0000256" key="5">
    <source>
        <dbReference type="ARBA" id="ARBA00023136"/>
    </source>
</evidence>
<evidence type="ECO:0000256" key="8">
    <source>
        <dbReference type="SAM" id="Phobius"/>
    </source>
</evidence>
<dbReference type="SUPFAM" id="SSF81321">
    <property type="entry name" value="Family A G protein-coupled receptor-like"/>
    <property type="match status" value="1"/>
</dbReference>
<accession>A0A7I8V9H6</accession>
<sequence length="241" mass="27363">MACYFPIKFKDLCTPLRAKYLCTALLLVIGPTIIYPNFSYIGLTDVPNATQTVCTIGIDSREAHKKWYLAEILIFRVVPIIFVAAINVCIIIKVKGLKDEKNKRKRCREKVLDKTDKASGSGKKNKVKEESATQLTIMLTVVSTSYVITYLPDLGLFISEGILAKLYEPKDIPSVTMERLIIADNAIRPLYILGFSINFFLYTVSGDAFRQQLKKILYRYFKSDRGHPHYERAAINGHTEI</sequence>
<dbReference type="GO" id="GO:0005886">
    <property type="term" value="C:plasma membrane"/>
    <property type="evidence" value="ECO:0007669"/>
    <property type="project" value="TreeGrafter"/>
</dbReference>
<evidence type="ECO:0000256" key="3">
    <source>
        <dbReference type="ARBA" id="ARBA00022989"/>
    </source>
</evidence>
<dbReference type="PROSITE" id="PS50262">
    <property type="entry name" value="G_PROTEIN_RECEP_F1_2"/>
    <property type="match status" value="1"/>
</dbReference>
<dbReference type="InterPro" id="IPR000276">
    <property type="entry name" value="GPCR_Rhodpsn"/>
</dbReference>
<proteinExistence type="predicted"/>
<feature type="domain" description="G-protein coupled receptors family 1 profile" evidence="9">
    <location>
        <begin position="1"/>
        <end position="202"/>
    </location>
</feature>
<keyword evidence="3 8" id="KW-1133">Transmembrane helix</keyword>
<reference evidence="10 11" key="1">
    <citation type="submission" date="2020-08" db="EMBL/GenBank/DDBJ databases">
        <authorList>
            <person name="Hejnol A."/>
        </authorList>
    </citation>
    <scope>NUCLEOTIDE SEQUENCE [LARGE SCALE GENOMIC DNA]</scope>
</reference>
<dbReference type="OrthoDB" id="9990906at2759"/>
<dbReference type="EMBL" id="CAJFCJ010000002">
    <property type="protein sequence ID" value="CAD5112223.1"/>
    <property type="molecule type" value="Genomic_DNA"/>
</dbReference>
<gene>
    <name evidence="10" type="ORF">DGYR_LOCUS1409</name>
</gene>
<keyword evidence="2 8" id="KW-0812">Transmembrane</keyword>
<dbReference type="AlphaFoldDB" id="A0A7I8V9H6"/>
<keyword evidence="7" id="KW-0807">Transducer</keyword>
<keyword evidence="11" id="KW-1185">Reference proteome</keyword>
<evidence type="ECO:0000256" key="7">
    <source>
        <dbReference type="ARBA" id="ARBA00023224"/>
    </source>
</evidence>
<feature type="transmembrane region" description="Helical" evidence="8">
    <location>
        <begin position="73"/>
        <end position="94"/>
    </location>
</feature>
<feature type="transmembrane region" description="Helical" evidence="8">
    <location>
        <begin position="20"/>
        <end position="38"/>
    </location>
</feature>
<dbReference type="Proteomes" id="UP000549394">
    <property type="component" value="Unassembled WGS sequence"/>
</dbReference>
<feature type="transmembrane region" description="Helical" evidence="8">
    <location>
        <begin position="132"/>
        <end position="151"/>
    </location>
</feature>
<evidence type="ECO:0000256" key="2">
    <source>
        <dbReference type="ARBA" id="ARBA00022692"/>
    </source>
</evidence>
<dbReference type="GO" id="GO:0004930">
    <property type="term" value="F:G protein-coupled receptor activity"/>
    <property type="evidence" value="ECO:0007669"/>
    <property type="project" value="UniProtKB-KW"/>
</dbReference>
<name>A0A7I8V9H6_9ANNE</name>
<dbReference type="PANTHER" id="PTHR24243">
    <property type="entry name" value="G-PROTEIN COUPLED RECEPTOR"/>
    <property type="match status" value="1"/>
</dbReference>
<dbReference type="Pfam" id="PF00001">
    <property type="entry name" value="7tm_1"/>
    <property type="match status" value="1"/>
</dbReference>
<comment type="caution">
    <text evidence="10">The sequence shown here is derived from an EMBL/GenBank/DDBJ whole genome shotgun (WGS) entry which is preliminary data.</text>
</comment>
<evidence type="ECO:0000259" key="9">
    <source>
        <dbReference type="PROSITE" id="PS50262"/>
    </source>
</evidence>
<dbReference type="InterPro" id="IPR017452">
    <property type="entry name" value="GPCR_Rhodpsn_7TM"/>
</dbReference>
<keyword evidence="5 8" id="KW-0472">Membrane</keyword>
<evidence type="ECO:0000313" key="11">
    <source>
        <dbReference type="Proteomes" id="UP000549394"/>
    </source>
</evidence>
<evidence type="ECO:0000256" key="1">
    <source>
        <dbReference type="ARBA" id="ARBA00004141"/>
    </source>
</evidence>
<feature type="transmembrane region" description="Helical" evidence="8">
    <location>
        <begin position="190"/>
        <end position="209"/>
    </location>
</feature>
<evidence type="ECO:0000313" key="10">
    <source>
        <dbReference type="EMBL" id="CAD5112223.1"/>
    </source>
</evidence>